<dbReference type="InterPro" id="IPR021338">
    <property type="entry name" value="DUF2953"/>
</dbReference>
<dbReference type="KEGG" id="crw:CROST_024980"/>
<evidence type="ECO:0000313" key="2">
    <source>
        <dbReference type="Proteomes" id="UP000190951"/>
    </source>
</evidence>
<dbReference type="STRING" id="84029.CROST_24870"/>
<dbReference type="Proteomes" id="UP000190951">
    <property type="component" value="Chromosome"/>
</dbReference>
<gene>
    <name evidence="1" type="ORF">CROST_024980</name>
</gene>
<name>A0A1S8L4M4_9CLOT</name>
<organism evidence="1 2">
    <name type="scientific">Clostridium felsineum</name>
    <dbReference type="NCBI Taxonomy" id="36839"/>
    <lineage>
        <taxon>Bacteria</taxon>
        <taxon>Bacillati</taxon>
        <taxon>Bacillota</taxon>
        <taxon>Clostridia</taxon>
        <taxon>Eubacteriales</taxon>
        <taxon>Clostridiaceae</taxon>
        <taxon>Clostridium</taxon>
    </lineage>
</organism>
<keyword evidence="2" id="KW-1185">Reference proteome</keyword>
<sequence>MFLIIIFFLLLVSLIPFPIKIYLLYFDGKYSIFIYGKKLKFTVRRTERKIKYNFDTLKYISKYKHKFLKYNSKVKLTMGIGLDDAAYTALSFGLMSSLGSTLYDLLDIGFNVKDYNYKVIPFFKKKIFKIEFESIFWISAAKTIYNLFILIFVLSKLHIKTMIRKFKNKGSVHYG</sequence>
<evidence type="ECO:0000313" key="1">
    <source>
        <dbReference type="EMBL" id="URZ11781.1"/>
    </source>
</evidence>
<reference evidence="1 2" key="1">
    <citation type="submission" date="2022-04" db="EMBL/GenBank/DDBJ databases">
        <title>Genome sequence of C. roseum typestrain.</title>
        <authorList>
            <person name="Poehlein A."/>
            <person name="Schoch T."/>
            <person name="Duerre P."/>
            <person name="Daniel R."/>
        </authorList>
    </citation>
    <scope>NUCLEOTIDE SEQUENCE [LARGE SCALE GENOMIC DNA]</scope>
    <source>
        <strain evidence="1 2">DSM 7320</strain>
    </source>
</reference>
<dbReference type="RefSeq" id="WP_077835813.1">
    <property type="nucleotide sequence ID" value="NZ_CP096983.1"/>
</dbReference>
<protein>
    <submittedName>
        <fullName evidence="1">Uncharacterized protein</fullName>
    </submittedName>
</protein>
<dbReference type="Pfam" id="PF11167">
    <property type="entry name" value="DUF2953"/>
    <property type="match status" value="1"/>
</dbReference>
<accession>A0A1S8L4M4</accession>
<dbReference type="EMBL" id="CP096983">
    <property type="protein sequence ID" value="URZ11781.1"/>
    <property type="molecule type" value="Genomic_DNA"/>
</dbReference>
<dbReference type="AlphaFoldDB" id="A0A1S8L4M4"/>
<proteinExistence type="predicted"/>